<evidence type="ECO:0000256" key="2">
    <source>
        <dbReference type="ARBA" id="ARBA00023015"/>
    </source>
</evidence>
<feature type="region of interest" description="Disordered" evidence="5">
    <location>
        <begin position="77"/>
        <end position="116"/>
    </location>
</feature>
<dbReference type="PROSITE" id="PS50896">
    <property type="entry name" value="LISH"/>
    <property type="match status" value="1"/>
</dbReference>
<sequence length="756" mass="82397">MNEMNIGGLNNLSGAGGGGGPMPIGIPLMNNIAPKSRPPMPLNNDQRSQLNTYIYEYFLRNNMYDCAKALLESGQPLNVIKDSPGRRRDDNSNNEESNDESKIDFETKRSIDLPDPNLPKECPEGCFLYEWWCLFWDMFNAQRGKADGRNVIQYFTHTQALSRSRQEQQQMMYRGLRSDLTYPQGFNNMMRNQANNSVMMNPQNELRHKVLQNNRNPTPAQLHMLQQQQQQQQKQQQMQMQRDPSGSENQQRPQSPASTDNAPSPSKRPRLDGAGFSSQVQMQNSRGQGGGLPQQVGNIVKQSGLTNHQFQNVSGNQNVAAQRLYQASLVQQQQSQMPTVKALPTSGVAQNRGSPMMTQNQQENGGVANYYNHAEIGPNLIRGGPGQPGQPGAPGNHALQDYQMQLMLLEQQNKKRLQMARHEQDQMMPRPEGNQVPPVSGPNGQNFPGTSPQTNRSTNSPNVSDQIKRTHHMNPAGMPSPLSESQSRSSPSGNINFGLTGAPIDPSMNQQYFNKVNGMEATIQAQQQNWPPGPSAQPMMTQPSQGQAGPQQAIGTPQQRSMPPPSMPTSNVSTNPNGRTPQATTSPSQTPAPPTPQQSNKANPKKKPDLKDKSKRPQKKGSAANLNAGATPSADAEPTGATPTPATPMTPVHKQSFNNGQNGAVQAATNGQPPAPSANIGISQQPDPLQGGGFGLGDSTFQPYDTNLEPYPGNGNIDGLQDFDFDSFLHQDAGDAVNDFTFDPSGFLDGNEIGAE</sequence>
<organism evidence="6 7">
    <name type="scientific">Erysiphe neolycopersici</name>
    <dbReference type="NCBI Taxonomy" id="212602"/>
    <lineage>
        <taxon>Eukaryota</taxon>
        <taxon>Fungi</taxon>
        <taxon>Dikarya</taxon>
        <taxon>Ascomycota</taxon>
        <taxon>Pezizomycotina</taxon>
        <taxon>Leotiomycetes</taxon>
        <taxon>Erysiphales</taxon>
        <taxon>Erysiphaceae</taxon>
        <taxon>Erysiphe</taxon>
    </lineage>
</organism>
<proteinExistence type="predicted"/>
<evidence type="ECO:0000256" key="4">
    <source>
        <dbReference type="ARBA" id="ARBA00023242"/>
    </source>
</evidence>
<evidence type="ECO:0000313" key="6">
    <source>
        <dbReference type="EMBL" id="RKF60746.1"/>
    </source>
</evidence>
<dbReference type="OrthoDB" id="5600002at2759"/>
<comment type="caution">
    <text evidence="6">The sequence shown here is derived from an EMBL/GenBank/DDBJ whole genome shotgun (WGS) entry which is preliminary data.</text>
</comment>
<keyword evidence="7" id="KW-1185">Reference proteome</keyword>
<dbReference type="GO" id="GO:0005634">
    <property type="term" value="C:nucleus"/>
    <property type="evidence" value="ECO:0007669"/>
    <property type="project" value="UniProtKB-SubCell"/>
</dbReference>
<dbReference type="STRING" id="212602.A0A420HTK0"/>
<feature type="compositionally biased region" description="Low complexity" evidence="5">
    <location>
        <begin position="568"/>
        <end position="589"/>
    </location>
</feature>
<feature type="compositionally biased region" description="Polar residues" evidence="5">
    <location>
        <begin position="242"/>
        <end position="264"/>
    </location>
</feature>
<protein>
    <submittedName>
        <fullName evidence="6">Transcriptional activator somA</fullName>
    </submittedName>
</protein>
<dbReference type="EMBL" id="MCFK01004815">
    <property type="protein sequence ID" value="RKF60746.1"/>
    <property type="molecule type" value="Genomic_DNA"/>
</dbReference>
<evidence type="ECO:0000256" key="3">
    <source>
        <dbReference type="ARBA" id="ARBA00023163"/>
    </source>
</evidence>
<feature type="region of interest" description="Disordered" evidence="5">
    <location>
        <begin position="414"/>
        <end position="510"/>
    </location>
</feature>
<dbReference type="PANTHER" id="PTHR45093">
    <property type="entry name" value="TRANSCRIPTION ACTIVATOR MSS11"/>
    <property type="match status" value="1"/>
</dbReference>
<reference evidence="6 7" key="1">
    <citation type="journal article" date="2018" name="BMC Genomics">
        <title>Comparative genome analyses reveal sequence features reflecting distinct modes of host-adaptation between dicot and monocot powdery mildew.</title>
        <authorList>
            <person name="Wu Y."/>
            <person name="Ma X."/>
            <person name="Pan Z."/>
            <person name="Kale S.D."/>
            <person name="Song Y."/>
            <person name="King H."/>
            <person name="Zhang Q."/>
            <person name="Presley C."/>
            <person name="Deng X."/>
            <person name="Wei C.I."/>
            <person name="Xiao S."/>
        </authorList>
    </citation>
    <scope>NUCLEOTIDE SEQUENCE [LARGE SCALE GENOMIC DNA]</scope>
    <source>
        <strain evidence="6">UMSG2</strain>
    </source>
</reference>
<keyword evidence="4" id="KW-0539">Nucleus</keyword>
<feature type="compositionally biased region" description="Low complexity" evidence="5">
    <location>
        <begin position="226"/>
        <end position="241"/>
    </location>
</feature>
<dbReference type="InterPro" id="IPR006594">
    <property type="entry name" value="LisH"/>
</dbReference>
<dbReference type="PANTHER" id="PTHR45093:SF2">
    <property type="entry name" value="LISH DOMAIN-CONTAINING PROTEIN"/>
    <property type="match status" value="1"/>
</dbReference>
<accession>A0A420HTK0</accession>
<feature type="compositionally biased region" description="Polar residues" evidence="5">
    <location>
        <begin position="276"/>
        <end position="286"/>
    </location>
</feature>
<evidence type="ECO:0000256" key="5">
    <source>
        <dbReference type="SAM" id="MobiDB-lite"/>
    </source>
</evidence>
<feature type="compositionally biased region" description="Low complexity" evidence="5">
    <location>
        <begin position="541"/>
        <end position="561"/>
    </location>
</feature>
<dbReference type="AlphaFoldDB" id="A0A420HTK0"/>
<comment type="subcellular location">
    <subcellularLocation>
        <location evidence="1">Nucleus</location>
    </subcellularLocation>
</comment>
<feature type="compositionally biased region" description="Low complexity" evidence="5">
    <location>
        <begin position="479"/>
        <end position="492"/>
    </location>
</feature>
<keyword evidence="2" id="KW-0805">Transcription regulation</keyword>
<feature type="compositionally biased region" description="Low complexity" evidence="5">
    <location>
        <begin position="634"/>
        <end position="651"/>
    </location>
</feature>
<keyword evidence="3" id="KW-0804">Transcription</keyword>
<evidence type="ECO:0000313" key="7">
    <source>
        <dbReference type="Proteomes" id="UP000286134"/>
    </source>
</evidence>
<dbReference type="SMART" id="SM00667">
    <property type="entry name" value="LisH"/>
    <property type="match status" value="1"/>
</dbReference>
<feature type="compositionally biased region" description="Basic and acidic residues" evidence="5">
    <location>
        <begin position="99"/>
        <end position="112"/>
    </location>
</feature>
<feature type="region of interest" description="Disordered" evidence="5">
    <location>
        <begin position="527"/>
        <end position="719"/>
    </location>
</feature>
<gene>
    <name evidence="6" type="ORF">OnM2_048021</name>
</gene>
<dbReference type="Proteomes" id="UP000286134">
    <property type="component" value="Unassembled WGS sequence"/>
</dbReference>
<feature type="region of interest" description="Disordered" evidence="5">
    <location>
        <begin position="222"/>
        <end position="296"/>
    </location>
</feature>
<evidence type="ECO:0000256" key="1">
    <source>
        <dbReference type="ARBA" id="ARBA00004123"/>
    </source>
</evidence>
<feature type="compositionally biased region" description="Polar residues" evidence="5">
    <location>
        <begin position="442"/>
        <end position="465"/>
    </location>
</feature>
<name>A0A420HTK0_9PEZI</name>
<feature type="compositionally biased region" description="Polar residues" evidence="5">
    <location>
        <begin position="653"/>
        <end position="672"/>
    </location>
</feature>